<dbReference type="Proteomes" id="UP000054544">
    <property type="component" value="Unassembled WGS sequence"/>
</dbReference>
<keyword evidence="5" id="KW-1185">Reference proteome</keyword>
<reference evidence="5" key="1">
    <citation type="journal article" date="2014" name="BMC Genomics">
        <title>The genome sequence of the biocontrol fungus Metarhizium anisopliae and comparative genomics of Metarhizium species.</title>
        <authorList>
            <person name="Pattemore J.A."/>
            <person name="Hane J.K."/>
            <person name="Williams A.H."/>
            <person name="Wilson B.A."/>
            <person name="Stodart B.J."/>
            <person name="Ash G.J."/>
        </authorList>
    </citation>
    <scope>NUCLEOTIDE SEQUENCE [LARGE SCALE GENOMIC DNA]</scope>
    <source>
        <strain evidence="5">BRIP 53293</strain>
    </source>
</reference>
<evidence type="ECO:0000256" key="2">
    <source>
        <dbReference type="SAM" id="Phobius"/>
    </source>
</evidence>
<keyword evidence="2" id="KW-0472">Membrane</keyword>
<keyword evidence="2" id="KW-1133">Transmembrane helix</keyword>
<dbReference type="InterPro" id="IPR050300">
    <property type="entry name" value="GDXG_lipolytic_enzyme"/>
</dbReference>
<organism evidence="4 5">
    <name type="scientific">Metarhizium anisopliae BRIP 53293</name>
    <dbReference type="NCBI Taxonomy" id="1291518"/>
    <lineage>
        <taxon>Eukaryota</taxon>
        <taxon>Fungi</taxon>
        <taxon>Dikarya</taxon>
        <taxon>Ascomycota</taxon>
        <taxon>Pezizomycotina</taxon>
        <taxon>Sordariomycetes</taxon>
        <taxon>Hypocreomycetidae</taxon>
        <taxon>Hypocreales</taxon>
        <taxon>Clavicipitaceae</taxon>
        <taxon>Metarhizium</taxon>
    </lineage>
</organism>
<dbReference type="Pfam" id="PF07859">
    <property type="entry name" value="Abhydrolase_3"/>
    <property type="match status" value="1"/>
</dbReference>
<keyword evidence="1" id="KW-0378">Hydrolase</keyword>
<feature type="domain" description="Alpha/beta hydrolase fold-3" evidence="3">
    <location>
        <begin position="123"/>
        <end position="352"/>
    </location>
</feature>
<feature type="transmembrane region" description="Helical" evidence="2">
    <location>
        <begin position="12"/>
        <end position="37"/>
    </location>
</feature>
<evidence type="ECO:0000313" key="5">
    <source>
        <dbReference type="Proteomes" id="UP000054544"/>
    </source>
</evidence>
<dbReference type="Gene3D" id="3.40.50.1820">
    <property type="entry name" value="alpha/beta hydrolase"/>
    <property type="match status" value="1"/>
</dbReference>
<keyword evidence="2" id="KW-0812">Transmembrane</keyword>
<dbReference type="PANTHER" id="PTHR48081:SF31">
    <property type="entry name" value="STERYL ACETYL HYDROLASE MUG81-RELATED"/>
    <property type="match status" value="1"/>
</dbReference>
<accession>A0A0D9PBQ5</accession>
<evidence type="ECO:0000256" key="1">
    <source>
        <dbReference type="ARBA" id="ARBA00022801"/>
    </source>
</evidence>
<name>A0A0D9PBQ5_METAN</name>
<dbReference type="STRING" id="1291518.A0A0D9PBQ5"/>
<dbReference type="SUPFAM" id="SSF53474">
    <property type="entry name" value="alpha/beta-Hydrolases"/>
    <property type="match status" value="1"/>
</dbReference>
<proteinExistence type="predicted"/>
<evidence type="ECO:0000313" key="4">
    <source>
        <dbReference type="EMBL" id="KJK83528.1"/>
    </source>
</evidence>
<dbReference type="InterPro" id="IPR013094">
    <property type="entry name" value="AB_hydrolase_3"/>
</dbReference>
<dbReference type="InterPro" id="IPR029058">
    <property type="entry name" value="AB_hydrolase_fold"/>
</dbReference>
<dbReference type="OrthoDB" id="2152029at2759"/>
<protein>
    <recommendedName>
        <fullName evidence="3">Alpha/beta hydrolase fold-3 domain-containing protein</fullName>
    </recommendedName>
</protein>
<dbReference type="AlphaFoldDB" id="A0A0D9PBQ5"/>
<dbReference type="GO" id="GO:0016787">
    <property type="term" value="F:hydrolase activity"/>
    <property type="evidence" value="ECO:0007669"/>
    <property type="project" value="UniProtKB-KW"/>
</dbReference>
<sequence length="383" mass="42969">MNPPFTTAEKILLLIRLIFLTPWTLLIYILCAVSISLHRGLPLWPFIRCACLKVVLRTFTGRQIQYLSPTTRKTYTTWVRQKLSKSRSDASVQARLKVEIDPLTDERSSILWVGDCRKAKKVVLFLHGGGYVVPLLPGHLEWCWRTYVSVGMENGVETAVAVLEYTLCPEALYPVQLRQAVAALARLLDYGIRPRDIIIGGDSAGGNLAAQLVSHLCEAVPLIPTIVLDEPLAGMFLVSPRLSNKTTDESFVQNGWIDMISAETVAKSNMYYLGLSAVADCPAKSQMAAFPIDRDLAYMCRMPLVVKTVYLTVGNEEVLRDQVIRYASEVRRASPSFELRLDLQERMAHDFILLEGQNRTTGRCMLAMRRWYKGLLTEKGSVG</sequence>
<dbReference type="PANTHER" id="PTHR48081">
    <property type="entry name" value="AB HYDROLASE SUPERFAMILY PROTEIN C4A8.06C"/>
    <property type="match status" value="1"/>
</dbReference>
<gene>
    <name evidence="4" type="ORF">H634G_01657</name>
</gene>
<dbReference type="EMBL" id="KE384721">
    <property type="protein sequence ID" value="KJK83528.1"/>
    <property type="molecule type" value="Genomic_DNA"/>
</dbReference>
<evidence type="ECO:0000259" key="3">
    <source>
        <dbReference type="Pfam" id="PF07859"/>
    </source>
</evidence>